<keyword evidence="2" id="KW-1185">Reference proteome</keyword>
<reference evidence="1 2" key="1">
    <citation type="submission" date="2012-04" db="EMBL/GenBank/DDBJ databases">
        <title>The Genome Sequence of Saprolegnia declina VS20.</title>
        <authorList>
            <consortium name="The Broad Institute Genome Sequencing Platform"/>
            <person name="Russ C."/>
            <person name="Nusbaum C."/>
            <person name="Tyler B."/>
            <person name="van West P."/>
            <person name="Dieguez-Uribeondo J."/>
            <person name="de Bruijn I."/>
            <person name="Tripathy S."/>
            <person name="Jiang R."/>
            <person name="Young S.K."/>
            <person name="Zeng Q."/>
            <person name="Gargeya S."/>
            <person name="Fitzgerald M."/>
            <person name="Haas B."/>
            <person name="Abouelleil A."/>
            <person name="Alvarado L."/>
            <person name="Arachchi H.M."/>
            <person name="Berlin A."/>
            <person name="Chapman S.B."/>
            <person name="Goldberg J."/>
            <person name="Griggs A."/>
            <person name="Gujja S."/>
            <person name="Hansen M."/>
            <person name="Howarth C."/>
            <person name="Imamovic A."/>
            <person name="Larimer J."/>
            <person name="McCowen C."/>
            <person name="Montmayeur A."/>
            <person name="Murphy C."/>
            <person name="Neiman D."/>
            <person name="Pearson M."/>
            <person name="Priest M."/>
            <person name="Roberts A."/>
            <person name="Saif S."/>
            <person name="Shea T."/>
            <person name="Sisk P."/>
            <person name="Sykes S."/>
            <person name="Wortman J."/>
            <person name="Nusbaum C."/>
            <person name="Birren B."/>
        </authorList>
    </citation>
    <scope>NUCLEOTIDE SEQUENCE [LARGE SCALE GENOMIC DNA]</scope>
    <source>
        <strain evidence="1 2">VS20</strain>
    </source>
</reference>
<dbReference type="OMA" id="HLQHVYF"/>
<dbReference type="GeneID" id="19954299"/>
<dbReference type="InParanoid" id="T0RG78"/>
<dbReference type="EMBL" id="JH767192">
    <property type="protein sequence ID" value="EQC28697.1"/>
    <property type="molecule type" value="Genomic_DNA"/>
</dbReference>
<name>T0RG78_SAPDV</name>
<dbReference type="OrthoDB" id="69209at2759"/>
<organism evidence="1 2">
    <name type="scientific">Saprolegnia diclina (strain VS20)</name>
    <dbReference type="NCBI Taxonomy" id="1156394"/>
    <lineage>
        <taxon>Eukaryota</taxon>
        <taxon>Sar</taxon>
        <taxon>Stramenopiles</taxon>
        <taxon>Oomycota</taxon>
        <taxon>Saprolegniomycetes</taxon>
        <taxon>Saprolegniales</taxon>
        <taxon>Saprolegniaceae</taxon>
        <taxon>Saprolegnia</taxon>
    </lineage>
</organism>
<evidence type="ECO:0000313" key="1">
    <source>
        <dbReference type="EMBL" id="EQC28697.1"/>
    </source>
</evidence>
<proteinExistence type="predicted"/>
<gene>
    <name evidence="1" type="ORF">SDRG_13572</name>
</gene>
<dbReference type="Proteomes" id="UP000030762">
    <property type="component" value="Unassembled WGS sequence"/>
</dbReference>
<sequence>MGSSADGSRLVGGPVLGHLDMFQRILDDAQSRKLHSWNSVALHRAWEWALYLQQQAQPAPTSTTAAQLRSAPRDVLTAVVTSPFLLTHPSRLELLHGLCDLYQRVDDPSHALASDIIHWLEEQATTDALYDLAHVLGDALPFLHVTLAHQTLRYPAFDHWQLQRRTLQIAALANSFQQQLLATTKSRDECQAIVVAFFNTASSTSDVYSLEKDIIVFAALLLPWPSTATASHCHVVDAVASLVTTHPVQLLDLSPWLAARLCQHQPCIAQGYIAALVAHALARTSKEADAHETSVRLGTLVHGHDQLLTACEASFAALEPSLRHKLVSSSPAL</sequence>
<dbReference type="VEuPathDB" id="FungiDB:SDRG_13572"/>
<dbReference type="RefSeq" id="XP_008617889.1">
    <property type="nucleotide sequence ID" value="XM_008619667.1"/>
</dbReference>
<evidence type="ECO:0000313" key="2">
    <source>
        <dbReference type="Proteomes" id="UP000030762"/>
    </source>
</evidence>
<protein>
    <submittedName>
        <fullName evidence="1">Uncharacterized protein</fullName>
    </submittedName>
</protein>
<dbReference type="AlphaFoldDB" id="T0RG78"/>
<accession>T0RG78</accession>